<protein>
    <submittedName>
        <fullName evidence="6">Transcriptional regulator, Crp/Fnr family</fullName>
    </submittedName>
</protein>
<dbReference type="OrthoDB" id="7643467at2"/>
<accession>A0A1H8Z8N1</accession>
<dbReference type="InterPro" id="IPR036388">
    <property type="entry name" value="WH-like_DNA-bd_sf"/>
</dbReference>
<keyword evidence="1" id="KW-0805">Transcription regulation</keyword>
<keyword evidence="2" id="KW-0238">DNA-binding</keyword>
<dbReference type="CDD" id="cd00038">
    <property type="entry name" value="CAP_ED"/>
    <property type="match status" value="1"/>
</dbReference>
<evidence type="ECO:0000313" key="7">
    <source>
        <dbReference type="Proteomes" id="UP000199647"/>
    </source>
</evidence>
<evidence type="ECO:0000259" key="5">
    <source>
        <dbReference type="PROSITE" id="PS51063"/>
    </source>
</evidence>
<evidence type="ECO:0000313" key="6">
    <source>
        <dbReference type="EMBL" id="SEP60693.1"/>
    </source>
</evidence>
<evidence type="ECO:0000256" key="3">
    <source>
        <dbReference type="ARBA" id="ARBA00023163"/>
    </source>
</evidence>
<dbReference type="AlphaFoldDB" id="A0A1H8Z8N1"/>
<gene>
    <name evidence="6" type="ORF">SAMN05216548_10172</name>
</gene>
<proteinExistence type="predicted"/>
<dbReference type="GO" id="GO:0003700">
    <property type="term" value="F:DNA-binding transcription factor activity"/>
    <property type="evidence" value="ECO:0007669"/>
    <property type="project" value="TreeGrafter"/>
</dbReference>
<name>A0A1H8Z8N1_9HYPH</name>
<dbReference type="InterPro" id="IPR050397">
    <property type="entry name" value="Env_Response_Regulators"/>
</dbReference>
<dbReference type="CDD" id="cd00092">
    <property type="entry name" value="HTH_CRP"/>
    <property type="match status" value="1"/>
</dbReference>
<dbReference type="PROSITE" id="PS50042">
    <property type="entry name" value="CNMP_BINDING_3"/>
    <property type="match status" value="1"/>
</dbReference>
<dbReference type="InterPro" id="IPR036390">
    <property type="entry name" value="WH_DNA-bd_sf"/>
</dbReference>
<sequence length="220" mass="24544">MTDPDMRADEVTAAERTQLARISQRLTFGRKETIYLEGADSQHGYVLIEGVVESYCMLLHGERRITAFLFPGDIFGMSEAGCFTTSARTVTPAVVDRVRLTDLWQLLEEDAALRFHLFCHACHQARSAQRHLLTLGEKTARRRVAGFLLTLQGTATCRIDDTRIALPMPQTDIADYLGVTPEAVSRSLVAMQREGLIRRTDRHAMEVADPAALRVEAGLE</sequence>
<keyword evidence="7" id="KW-1185">Reference proteome</keyword>
<dbReference type="InterPro" id="IPR014710">
    <property type="entry name" value="RmlC-like_jellyroll"/>
</dbReference>
<evidence type="ECO:0000259" key="4">
    <source>
        <dbReference type="PROSITE" id="PS50042"/>
    </source>
</evidence>
<dbReference type="GO" id="GO:0005829">
    <property type="term" value="C:cytosol"/>
    <property type="evidence" value="ECO:0007669"/>
    <property type="project" value="TreeGrafter"/>
</dbReference>
<dbReference type="Gene3D" id="2.60.120.10">
    <property type="entry name" value="Jelly Rolls"/>
    <property type="match status" value="1"/>
</dbReference>
<dbReference type="SUPFAM" id="SSF46785">
    <property type="entry name" value="Winged helix' DNA-binding domain"/>
    <property type="match status" value="1"/>
</dbReference>
<dbReference type="InterPro" id="IPR000595">
    <property type="entry name" value="cNMP-bd_dom"/>
</dbReference>
<dbReference type="SMART" id="SM00100">
    <property type="entry name" value="cNMP"/>
    <property type="match status" value="1"/>
</dbReference>
<feature type="domain" description="HTH crp-type" evidence="5">
    <location>
        <begin position="138"/>
        <end position="211"/>
    </location>
</feature>
<dbReference type="Pfam" id="PF00027">
    <property type="entry name" value="cNMP_binding"/>
    <property type="match status" value="1"/>
</dbReference>
<dbReference type="Proteomes" id="UP000199647">
    <property type="component" value="Unassembled WGS sequence"/>
</dbReference>
<dbReference type="Gene3D" id="1.10.10.10">
    <property type="entry name" value="Winged helix-like DNA-binding domain superfamily/Winged helix DNA-binding domain"/>
    <property type="match status" value="1"/>
</dbReference>
<dbReference type="SUPFAM" id="SSF51206">
    <property type="entry name" value="cAMP-binding domain-like"/>
    <property type="match status" value="1"/>
</dbReference>
<dbReference type="EMBL" id="FOFG01000001">
    <property type="protein sequence ID" value="SEP60693.1"/>
    <property type="molecule type" value="Genomic_DNA"/>
</dbReference>
<dbReference type="SMART" id="SM00419">
    <property type="entry name" value="HTH_CRP"/>
    <property type="match status" value="1"/>
</dbReference>
<dbReference type="PANTHER" id="PTHR24567">
    <property type="entry name" value="CRP FAMILY TRANSCRIPTIONAL REGULATORY PROTEIN"/>
    <property type="match status" value="1"/>
</dbReference>
<dbReference type="PRINTS" id="PR00034">
    <property type="entry name" value="HTHCRP"/>
</dbReference>
<organism evidence="6 7">
    <name type="scientific">Faunimonas pinastri</name>
    <dbReference type="NCBI Taxonomy" id="1855383"/>
    <lineage>
        <taxon>Bacteria</taxon>
        <taxon>Pseudomonadati</taxon>
        <taxon>Pseudomonadota</taxon>
        <taxon>Alphaproteobacteria</taxon>
        <taxon>Hyphomicrobiales</taxon>
        <taxon>Afifellaceae</taxon>
        <taxon>Faunimonas</taxon>
    </lineage>
</organism>
<dbReference type="PROSITE" id="PS51063">
    <property type="entry name" value="HTH_CRP_2"/>
    <property type="match status" value="1"/>
</dbReference>
<dbReference type="RefSeq" id="WP_092494613.1">
    <property type="nucleotide sequence ID" value="NZ_FOFG01000001.1"/>
</dbReference>
<keyword evidence="3" id="KW-0804">Transcription</keyword>
<reference evidence="6 7" key="1">
    <citation type="submission" date="2016-10" db="EMBL/GenBank/DDBJ databases">
        <authorList>
            <person name="de Groot N.N."/>
        </authorList>
    </citation>
    <scope>NUCLEOTIDE SEQUENCE [LARGE SCALE GENOMIC DNA]</scope>
    <source>
        <strain evidence="6 7">A52C2</strain>
    </source>
</reference>
<dbReference type="PANTHER" id="PTHR24567:SF75">
    <property type="entry name" value="FUMARATE AND NITRATE REDUCTION REGULATORY PROTEIN"/>
    <property type="match status" value="1"/>
</dbReference>
<feature type="domain" description="Cyclic nucleotide-binding" evidence="4">
    <location>
        <begin position="7"/>
        <end position="76"/>
    </location>
</feature>
<evidence type="ECO:0000256" key="1">
    <source>
        <dbReference type="ARBA" id="ARBA00023015"/>
    </source>
</evidence>
<dbReference type="STRING" id="1855383.SAMN05216548_10172"/>
<dbReference type="InterPro" id="IPR018490">
    <property type="entry name" value="cNMP-bd_dom_sf"/>
</dbReference>
<dbReference type="InterPro" id="IPR012318">
    <property type="entry name" value="HTH_CRP"/>
</dbReference>
<dbReference type="GO" id="GO:0003677">
    <property type="term" value="F:DNA binding"/>
    <property type="evidence" value="ECO:0007669"/>
    <property type="project" value="UniProtKB-KW"/>
</dbReference>
<dbReference type="Pfam" id="PF13545">
    <property type="entry name" value="HTH_Crp_2"/>
    <property type="match status" value="1"/>
</dbReference>
<evidence type="ECO:0000256" key="2">
    <source>
        <dbReference type="ARBA" id="ARBA00023125"/>
    </source>
</evidence>